<evidence type="ECO:0000313" key="1">
    <source>
        <dbReference type="EMBL" id="KAL3417121.1"/>
    </source>
</evidence>
<dbReference type="InterPro" id="IPR009959">
    <property type="entry name" value="Cyclase_SnoaL-like"/>
</dbReference>
<comment type="caution">
    <text evidence="1">The sequence shown here is derived from an EMBL/GenBank/DDBJ whole genome shotgun (WGS) entry which is preliminary data.</text>
</comment>
<dbReference type="EMBL" id="JBFCZG010000011">
    <property type="protein sequence ID" value="KAL3417121.1"/>
    <property type="molecule type" value="Genomic_DNA"/>
</dbReference>
<evidence type="ECO:0000313" key="2">
    <source>
        <dbReference type="Proteomes" id="UP001629113"/>
    </source>
</evidence>
<reference evidence="1 2" key="1">
    <citation type="submission" date="2024-06" db="EMBL/GenBank/DDBJ databases">
        <title>Complete genome of Phlyctema vagabunda strain 19-DSS-EL-015.</title>
        <authorList>
            <person name="Fiorenzani C."/>
        </authorList>
    </citation>
    <scope>NUCLEOTIDE SEQUENCE [LARGE SCALE GENOMIC DNA]</scope>
    <source>
        <strain evidence="1 2">19-DSS-EL-015</strain>
    </source>
</reference>
<organism evidence="1 2">
    <name type="scientific">Phlyctema vagabunda</name>
    <dbReference type="NCBI Taxonomy" id="108571"/>
    <lineage>
        <taxon>Eukaryota</taxon>
        <taxon>Fungi</taxon>
        <taxon>Dikarya</taxon>
        <taxon>Ascomycota</taxon>
        <taxon>Pezizomycotina</taxon>
        <taxon>Leotiomycetes</taxon>
        <taxon>Helotiales</taxon>
        <taxon>Dermateaceae</taxon>
        <taxon>Phlyctema</taxon>
    </lineage>
</organism>
<sequence length="246" mass="26724">MASTSLPSAQPIRLASNVTLQPPLSRRGRGPGLLIFLPSHYLPGTQTSQKSLDPEPLQKWAEEGYCVVEIRTGQLNSSTFEDTAAWAEVDIVEKSLEALKNSLQFDTNTVGVIVYQDADISKYSFNNIASIKAAVLFTAVGEAEWGVPVMVHCSGASPTTIADGVTAHFYNSVKTGNFVLPGHANFDVSAAGVAHTRSLGFLKNHLGGPNFDLEAIWDEHTLFEFGERDVQKTMGTMVQEPYVNHE</sequence>
<gene>
    <name evidence="1" type="ORF">PVAG01_11121</name>
</gene>
<dbReference type="PANTHER" id="PTHR38436">
    <property type="entry name" value="POLYKETIDE CYCLASE SNOAL-LIKE DOMAIN"/>
    <property type="match status" value="1"/>
</dbReference>
<accession>A0ABR4P1E0</accession>
<proteinExistence type="predicted"/>
<dbReference type="PANTHER" id="PTHR38436:SF3">
    <property type="entry name" value="CARBOXYMETHYLENEBUTENOLIDASE-RELATED"/>
    <property type="match status" value="1"/>
</dbReference>
<name>A0ABR4P1E0_9HELO</name>
<protein>
    <submittedName>
        <fullName evidence="1">Lea domain protein</fullName>
    </submittedName>
</protein>
<dbReference type="Proteomes" id="UP001629113">
    <property type="component" value="Unassembled WGS sequence"/>
</dbReference>
<keyword evidence="2" id="KW-1185">Reference proteome</keyword>